<reference evidence="3 4" key="2">
    <citation type="submission" date="2019-01" db="EMBL/GenBank/DDBJ databases">
        <authorList>
            <person name="Li Y."/>
        </authorList>
    </citation>
    <scope>NUCLEOTIDE SEQUENCE [LARGE SCALE GENOMIC DNA]</scope>
    <source>
        <strain evidence="1 4">2D-5</strain>
        <strain evidence="2 3">SK2B-1</strain>
    </source>
</reference>
<dbReference type="EMBL" id="SAUW01000023">
    <property type="protein sequence ID" value="RWR07218.1"/>
    <property type="molecule type" value="Genomic_DNA"/>
</dbReference>
<protein>
    <recommendedName>
        <fullName evidence="5">CMD domain protein</fullName>
    </recommendedName>
</protein>
<evidence type="ECO:0000313" key="1">
    <source>
        <dbReference type="EMBL" id="RWR07218.1"/>
    </source>
</evidence>
<dbReference type="RefSeq" id="WP_128209380.1">
    <property type="nucleotide sequence ID" value="NZ_JBHRSO010000051.1"/>
</dbReference>
<gene>
    <name evidence="2" type="ORF">D2T30_14015</name>
    <name evidence="1" type="ORF">D2T33_17240</name>
</gene>
<evidence type="ECO:0008006" key="5">
    <source>
        <dbReference type="Google" id="ProtNLM"/>
    </source>
</evidence>
<sequence length="193" mass="20246">MPNPDQTLIEQLALAAAGPRAVEFLAARPEVLWSAEIAYQALLAPAHPGPVSLAERHAVAAFAAFLQGDLAVQSHYRGLLRLTMSDRLADTAYIEAEARRAIPPGDRIAPPRLRPMIRETLGPRLSAALDHAGALALRPDLASGDGLRAAGWQDGAAAILSRIVALVAFQGVLIGGLRACLDAVSGDVSERVA</sequence>
<dbReference type="InterPro" id="IPR029032">
    <property type="entry name" value="AhpD-like"/>
</dbReference>
<evidence type="ECO:0000313" key="2">
    <source>
        <dbReference type="EMBL" id="RWR19221.1"/>
    </source>
</evidence>
<dbReference type="EMBL" id="SAUZ01000016">
    <property type="protein sequence ID" value="RWR19221.1"/>
    <property type="molecule type" value="Genomic_DNA"/>
</dbReference>
<dbReference type="SUPFAM" id="SSF69118">
    <property type="entry name" value="AhpD-like"/>
    <property type="match status" value="1"/>
</dbReference>
<proteinExistence type="predicted"/>
<reference evidence="3 4" key="1">
    <citation type="submission" date="2019-01" db="EMBL/GenBank/DDBJ databases">
        <title>Sinorhodobacter populi sp. nov. isolated from the symptomatic bark tissue of Populus euramericana canker.</title>
        <authorList>
            <person name="Xu G."/>
        </authorList>
    </citation>
    <scope>NUCLEOTIDE SEQUENCE [LARGE SCALE GENOMIC DNA]</scope>
    <source>
        <strain evidence="1 4">2D-5</strain>
        <strain evidence="2 3">SK2B-1</strain>
    </source>
</reference>
<keyword evidence="4" id="KW-1185">Reference proteome</keyword>
<dbReference type="Proteomes" id="UP000284476">
    <property type="component" value="Unassembled WGS sequence"/>
</dbReference>
<name>A0A443INW9_9RHOB</name>
<dbReference type="Proteomes" id="UP000285710">
    <property type="component" value="Unassembled WGS sequence"/>
</dbReference>
<organism evidence="1 4">
    <name type="scientific">Paenirhodobacter populi</name>
    <dbReference type="NCBI Taxonomy" id="2306993"/>
    <lineage>
        <taxon>Bacteria</taxon>
        <taxon>Pseudomonadati</taxon>
        <taxon>Pseudomonadota</taxon>
        <taxon>Alphaproteobacteria</taxon>
        <taxon>Rhodobacterales</taxon>
        <taxon>Rhodobacter group</taxon>
        <taxon>Paenirhodobacter</taxon>
    </lineage>
</organism>
<comment type="caution">
    <text evidence="1">The sequence shown here is derived from an EMBL/GenBank/DDBJ whole genome shotgun (WGS) entry which is preliminary data.</text>
</comment>
<dbReference type="AlphaFoldDB" id="A0A443INW9"/>
<evidence type="ECO:0000313" key="3">
    <source>
        <dbReference type="Proteomes" id="UP000284476"/>
    </source>
</evidence>
<accession>A0A443JFH6</accession>
<evidence type="ECO:0000313" key="4">
    <source>
        <dbReference type="Proteomes" id="UP000285710"/>
    </source>
</evidence>
<accession>A0A443INW9</accession>